<dbReference type="EMBL" id="FOCL01000005">
    <property type="protein sequence ID" value="SEO09499.1"/>
    <property type="molecule type" value="Genomic_DNA"/>
</dbReference>
<dbReference type="Proteomes" id="UP000198942">
    <property type="component" value="Unassembled WGS sequence"/>
</dbReference>
<dbReference type="STRING" id="551995.SAMN05192574_105282"/>
<dbReference type="RefSeq" id="WP_091212131.1">
    <property type="nucleotide sequence ID" value="NZ_FOCL01000005.1"/>
</dbReference>
<dbReference type="AlphaFoldDB" id="A0A1H8LWN8"/>
<evidence type="ECO:0000313" key="2">
    <source>
        <dbReference type="Proteomes" id="UP000198942"/>
    </source>
</evidence>
<evidence type="ECO:0000313" key="1">
    <source>
        <dbReference type="EMBL" id="SEO09499.1"/>
    </source>
</evidence>
<gene>
    <name evidence="1" type="ORF">SAMN05192574_105282</name>
</gene>
<dbReference type="OrthoDB" id="1100085at2"/>
<organism evidence="1 2">
    <name type="scientific">Mucilaginibacter gossypiicola</name>
    <dbReference type="NCBI Taxonomy" id="551995"/>
    <lineage>
        <taxon>Bacteria</taxon>
        <taxon>Pseudomonadati</taxon>
        <taxon>Bacteroidota</taxon>
        <taxon>Sphingobacteriia</taxon>
        <taxon>Sphingobacteriales</taxon>
        <taxon>Sphingobacteriaceae</taxon>
        <taxon>Mucilaginibacter</taxon>
    </lineage>
</organism>
<name>A0A1H8LWN8_9SPHI</name>
<reference evidence="2" key="1">
    <citation type="submission" date="2016-10" db="EMBL/GenBank/DDBJ databases">
        <authorList>
            <person name="Varghese N."/>
            <person name="Submissions S."/>
        </authorList>
    </citation>
    <scope>NUCLEOTIDE SEQUENCE [LARGE SCALE GENOMIC DNA]</scope>
    <source>
        <strain evidence="2">Gh-48</strain>
    </source>
</reference>
<accession>A0A1H8LWN8</accession>
<proteinExistence type="predicted"/>
<protein>
    <submittedName>
        <fullName evidence="1">Uncharacterized protein</fullName>
    </submittedName>
</protein>
<sequence length="379" mass="43280">MEQSKLDIEDGHYGGKLNLQLWKLKSDPSHKESFIELFQSIVDLNLLDITLEFLKEHFNEKLNDIVELDVPKLGDNKELLARCLDIKILVHSSNIKKHLKTAVNNYWDVFLATGHHEYLVRYLGLIRLAKAMFASQIDEIYERIKEIVIPLPSMYWQLQIIKQMPAVFGKENCQELLGAQIEQKIIDLKKSLDFNAARLCVQSLRALELISDDVSNIEQALLFEYEADLIVSEKQPNTFYPTISQKYTIALEQVFNVPNSQEIKNRIILKLQEAQLEDSKMINAVGISMGATIDYKGIQETINSLNLTSFYDAFQTLLMLPILPKQPIDETAAIEDEKESPIAKAFSKHVKLSGKGKPIGFGEEKKPKRTCSERAIVIF</sequence>
<keyword evidence="2" id="KW-1185">Reference proteome</keyword>